<dbReference type="InterPro" id="IPR013830">
    <property type="entry name" value="SGNH_hydro"/>
</dbReference>
<keyword evidence="3" id="KW-0378">Hydrolase</keyword>
<proteinExistence type="predicted"/>
<dbReference type="EMBL" id="UIGB01000001">
    <property type="protein sequence ID" value="SUU86736.1"/>
    <property type="molecule type" value="Genomic_DNA"/>
</dbReference>
<dbReference type="InterPro" id="IPR051532">
    <property type="entry name" value="Ester_Hydrolysis_Enzymes"/>
</dbReference>
<gene>
    <name evidence="3" type="ORF">NCTC12722_03967</name>
</gene>
<dbReference type="CDD" id="cd01822">
    <property type="entry name" value="Lysophospholipase_L1_like"/>
    <property type="match status" value="1"/>
</dbReference>
<feature type="signal peptide" evidence="1">
    <location>
        <begin position="1"/>
        <end position="19"/>
    </location>
</feature>
<dbReference type="AlphaFoldDB" id="A0A380WD52"/>
<dbReference type="GO" id="GO:0004064">
    <property type="term" value="F:arylesterase activity"/>
    <property type="evidence" value="ECO:0007669"/>
    <property type="project" value="UniProtKB-EC"/>
</dbReference>
<dbReference type="PANTHER" id="PTHR30383">
    <property type="entry name" value="THIOESTERASE 1/PROTEASE 1/LYSOPHOSPHOLIPASE L1"/>
    <property type="match status" value="1"/>
</dbReference>
<dbReference type="PANTHER" id="PTHR30383:SF24">
    <property type="entry name" value="THIOESTERASE 1_PROTEASE 1_LYSOPHOSPHOLIPASE L1"/>
    <property type="match status" value="1"/>
</dbReference>
<protein>
    <submittedName>
        <fullName evidence="3">Arylesterase</fullName>
        <ecNumber evidence="3">3.1.1.2</ecNumber>
    </submittedName>
</protein>
<keyword evidence="1" id="KW-0732">Signal</keyword>
<organism evidence="3 4">
    <name type="scientific">Afipia felis</name>
    <name type="common">Cat scratch disease bacillus</name>
    <dbReference type="NCBI Taxonomy" id="1035"/>
    <lineage>
        <taxon>Bacteria</taxon>
        <taxon>Pseudomonadati</taxon>
        <taxon>Pseudomonadota</taxon>
        <taxon>Alphaproteobacteria</taxon>
        <taxon>Hyphomicrobiales</taxon>
        <taxon>Nitrobacteraceae</taxon>
        <taxon>Afipia</taxon>
    </lineage>
</organism>
<reference evidence="3 4" key="1">
    <citation type="submission" date="2018-06" db="EMBL/GenBank/DDBJ databases">
        <authorList>
            <consortium name="Pathogen Informatics"/>
            <person name="Doyle S."/>
        </authorList>
    </citation>
    <scope>NUCLEOTIDE SEQUENCE [LARGE SCALE GENOMIC DNA]</scope>
    <source>
        <strain evidence="3 4">NCTC12722</strain>
    </source>
</reference>
<dbReference type="RefSeq" id="WP_002717559.1">
    <property type="nucleotide sequence ID" value="NZ_UFSI01000001.1"/>
</dbReference>
<evidence type="ECO:0000259" key="2">
    <source>
        <dbReference type="Pfam" id="PF13472"/>
    </source>
</evidence>
<dbReference type="Pfam" id="PF13472">
    <property type="entry name" value="Lipase_GDSL_2"/>
    <property type="match status" value="1"/>
</dbReference>
<dbReference type="EC" id="3.1.1.2" evidence="3"/>
<name>A0A380WD52_AFIFE</name>
<feature type="domain" description="SGNH hydrolase-type esterase" evidence="2">
    <location>
        <begin position="31"/>
        <end position="190"/>
    </location>
</feature>
<evidence type="ECO:0000313" key="3">
    <source>
        <dbReference type="EMBL" id="SUU86736.1"/>
    </source>
</evidence>
<accession>A0A380WD52</accession>
<dbReference type="Gene3D" id="3.40.50.1110">
    <property type="entry name" value="SGNH hydrolase"/>
    <property type="match status" value="1"/>
</dbReference>
<dbReference type="GO" id="GO:0004622">
    <property type="term" value="F:phosphatidylcholine lysophospholipase activity"/>
    <property type="evidence" value="ECO:0007669"/>
    <property type="project" value="TreeGrafter"/>
</dbReference>
<dbReference type="InterPro" id="IPR036514">
    <property type="entry name" value="SGNH_hydro_sf"/>
</dbReference>
<dbReference type="Proteomes" id="UP000254343">
    <property type="component" value="Unassembled WGS sequence"/>
</dbReference>
<dbReference type="SUPFAM" id="SSF52266">
    <property type="entry name" value="SGNH hydrolase"/>
    <property type="match status" value="1"/>
</dbReference>
<sequence>MFLFTIALVLVNLSNAAMAETPNGAPLKLAVLGDSLTAGYGLPASAAFPVRLQQALKEKGIAANIINAGVSGDTASGGRDRLDWSIPEGTQAVIVELGANDMLRGIEPRVTRAALSEIIQRLKARGIAVLLCGMYAAPNLGEPYGQAFNSIYPDLAKKYGVALYPFFLDGVVNDSALKQADGLHPTAAGVDVIVQRILPAVEAFVKTLPPVRAAL</sequence>
<evidence type="ECO:0000313" key="4">
    <source>
        <dbReference type="Proteomes" id="UP000254343"/>
    </source>
</evidence>
<feature type="chain" id="PRO_5017021005" evidence="1">
    <location>
        <begin position="20"/>
        <end position="215"/>
    </location>
</feature>
<evidence type="ECO:0000256" key="1">
    <source>
        <dbReference type="SAM" id="SignalP"/>
    </source>
</evidence>